<comment type="caution">
    <text evidence="6">The sequence shown here is derived from an EMBL/GenBank/DDBJ whole genome shotgun (WGS) entry which is preliminary data.</text>
</comment>
<dbReference type="Proteomes" id="UP000023152">
    <property type="component" value="Unassembled WGS sequence"/>
</dbReference>
<dbReference type="OrthoDB" id="2443807at2759"/>
<dbReference type="InterPro" id="IPR007111">
    <property type="entry name" value="NACHT_NTPase"/>
</dbReference>
<dbReference type="Gene3D" id="3.40.50.300">
    <property type="entry name" value="P-loop containing nucleotide triphosphate hydrolases"/>
    <property type="match status" value="1"/>
</dbReference>
<protein>
    <recommendedName>
        <fullName evidence="5">NACHT domain-containing protein</fullName>
    </recommendedName>
</protein>
<dbReference type="SMART" id="SM00320">
    <property type="entry name" value="WD40"/>
    <property type="match status" value="1"/>
</dbReference>
<dbReference type="SUPFAM" id="SSF50978">
    <property type="entry name" value="WD40 repeat-like"/>
    <property type="match status" value="1"/>
</dbReference>
<dbReference type="Pfam" id="PF00400">
    <property type="entry name" value="WD40"/>
    <property type="match status" value="1"/>
</dbReference>
<accession>X6P7J8</accession>
<dbReference type="PANTHER" id="PTHR44129">
    <property type="entry name" value="WD REPEAT-CONTAINING PROTEIN POP1"/>
    <property type="match status" value="1"/>
</dbReference>
<evidence type="ECO:0000256" key="4">
    <source>
        <dbReference type="SAM" id="Coils"/>
    </source>
</evidence>
<dbReference type="InterPro" id="IPR001680">
    <property type="entry name" value="WD40_rpt"/>
</dbReference>
<keyword evidence="4" id="KW-0175">Coiled coil</keyword>
<dbReference type="PROSITE" id="PS50294">
    <property type="entry name" value="WD_REPEATS_REGION"/>
    <property type="match status" value="1"/>
</dbReference>
<dbReference type="Gene3D" id="2.130.10.10">
    <property type="entry name" value="YVTN repeat-like/Quinoprotein amine dehydrogenase"/>
    <property type="match status" value="1"/>
</dbReference>
<dbReference type="PROSITE" id="PS50082">
    <property type="entry name" value="WD_REPEATS_2"/>
    <property type="match status" value="1"/>
</dbReference>
<evidence type="ECO:0000313" key="7">
    <source>
        <dbReference type="Proteomes" id="UP000023152"/>
    </source>
</evidence>
<evidence type="ECO:0000256" key="3">
    <source>
        <dbReference type="PROSITE-ProRule" id="PRU00221"/>
    </source>
</evidence>
<dbReference type="SUPFAM" id="SSF141571">
    <property type="entry name" value="Pentapeptide repeat-like"/>
    <property type="match status" value="1"/>
</dbReference>
<dbReference type="Pfam" id="PF05729">
    <property type="entry name" value="NACHT"/>
    <property type="match status" value="1"/>
</dbReference>
<evidence type="ECO:0000259" key="5">
    <source>
        <dbReference type="Pfam" id="PF05729"/>
    </source>
</evidence>
<sequence>MYIYVYIHIYIYILRNVQITNEQFLKQERSDRAKTENKVKLSRLRKESELAEIGEIQAGINLQGNCSNVDCLASKAKLLVWVNLGFANVAFVSNKTAFPCPDCNKPTVESIAKAVFYNSEHSISASDDGLLVQDNHYQCLYFIRPGISYELKARKIRQHATSLENLRDKSENAMASLEMKNLIIELEKYEITVVKPPKLKDNQRLSEKIRADYDGDFNQAFDIGRFTILCDNPTKLQTAVAVMKKAEQFNLIVSEDKNFFDKQSKTHHRFHNIKLYVPKHDVYIEMQATLKHFTTLEGYAVIENPKLSHLLYEIVRAWRPDQSQQKQQEQQLKYASDEALIRINDIICEWIDEKEIQKIANRYKSHVEVGVLRPPQLRQKDPMEIANSKSLQMTKFAYDQLCNFAPEKMKGKAIHVVLFEFYKKHIIGEQNPATRHDVSLILQTSRVQEVEEDIAMAQALDTYIPLQANHYPYTDNDNKDCGFDCHQHVMEFLENKSDQTEVLVMQGISGSGKSLFCRYLEETLWRGYANGSVHVMPVYISLPKCYSQLDEQEIISQALQMKRIQMEMVDTIREDIPFVFIMDGFDEVFDAYNKKTTDKHFFDRFNLNQWNAKVLLTCRSNVLDEDEIKATLIGSSQYVRTTVIHLWPFSNQQMGLYIEKFVKIQKRNKKRENWTPRQYEQTLRKYPNLHKMVQEPFLLRLILSALPILIKQHHVGANISRAQVYEVFIEQWLDVHIETICTKLTELRIQTNPKKMKQSFRKYCEELAFDMFLQGNQIAIENETMNENETLITKPDPQMELKENHIVAKRNEMITNDIAVNAVIASKKFDCWEKYFTGDSVTKYLLRRIGNNQYTFLHKSCQEYFAAQKIIRDIVSWKSDSEINGTVDTLSNNEFQQYFEKDAHKLAMNCKLLNEESGIIRFIAERVHEKNPFFINLQSRLFRIIQSSKKNEQTCIAAANAATVLNSAKVNMHYKDWSDIKIPHAILDYAFLEGTTFANANLERVSLAQAFLNKTNFQNATMTGVYFGEYPFLLGHSGWITGAQFSPDGKFIVSHSTDGTIRIWDVLSGRQAKNWKDIPAL</sequence>
<dbReference type="InterPro" id="IPR027417">
    <property type="entry name" value="P-loop_NTPase"/>
</dbReference>
<dbReference type="Pfam" id="PF00805">
    <property type="entry name" value="Pentapeptide"/>
    <property type="match status" value="1"/>
</dbReference>
<gene>
    <name evidence="6" type="ORF">RFI_03493</name>
</gene>
<organism evidence="6 7">
    <name type="scientific">Reticulomyxa filosa</name>
    <dbReference type="NCBI Taxonomy" id="46433"/>
    <lineage>
        <taxon>Eukaryota</taxon>
        <taxon>Sar</taxon>
        <taxon>Rhizaria</taxon>
        <taxon>Retaria</taxon>
        <taxon>Foraminifera</taxon>
        <taxon>Monothalamids</taxon>
        <taxon>Reticulomyxidae</taxon>
        <taxon>Reticulomyxa</taxon>
    </lineage>
</organism>
<proteinExistence type="predicted"/>
<dbReference type="SUPFAM" id="SSF52540">
    <property type="entry name" value="P-loop containing nucleoside triphosphate hydrolases"/>
    <property type="match status" value="1"/>
</dbReference>
<evidence type="ECO:0000256" key="1">
    <source>
        <dbReference type="ARBA" id="ARBA00022574"/>
    </source>
</evidence>
<keyword evidence="1 3" id="KW-0853">WD repeat</keyword>
<dbReference type="Gene3D" id="2.160.20.80">
    <property type="entry name" value="E3 ubiquitin-protein ligase SopA"/>
    <property type="match status" value="1"/>
</dbReference>
<feature type="domain" description="NACHT" evidence="5">
    <location>
        <begin position="502"/>
        <end position="662"/>
    </location>
</feature>
<dbReference type="AlphaFoldDB" id="X6P7J8"/>
<dbReference type="InterPro" id="IPR015943">
    <property type="entry name" value="WD40/YVTN_repeat-like_dom_sf"/>
</dbReference>
<name>X6P7J8_RETFI</name>
<dbReference type="InterPro" id="IPR001646">
    <property type="entry name" value="5peptide_repeat"/>
</dbReference>
<keyword evidence="2" id="KW-0677">Repeat</keyword>
<evidence type="ECO:0000313" key="6">
    <source>
        <dbReference type="EMBL" id="ETO33612.1"/>
    </source>
</evidence>
<dbReference type="InterPro" id="IPR050349">
    <property type="entry name" value="WD_LIS1/nudF_dynein_reg"/>
</dbReference>
<keyword evidence="7" id="KW-1185">Reference proteome</keyword>
<feature type="repeat" description="WD" evidence="3">
    <location>
        <begin position="1033"/>
        <end position="1074"/>
    </location>
</feature>
<evidence type="ECO:0000256" key="2">
    <source>
        <dbReference type="ARBA" id="ARBA00022737"/>
    </source>
</evidence>
<feature type="coiled-coil region" evidence="4">
    <location>
        <begin position="160"/>
        <end position="192"/>
    </location>
</feature>
<dbReference type="EMBL" id="ASPP01003266">
    <property type="protein sequence ID" value="ETO33612.1"/>
    <property type="molecule type" value="Genomic_DNA"/>
</dbReference>
<reference evidence="6 7" key="1">
    <citation type="journal article" date="2013" name="Curr. Biol.">
        <title>The Genome of the Foraminiferan Reticulomyxa filosa.</title>
        <authorList>
            <person name="Glockner G."/>
            <person name="Hulsmann N."/>
            <person name="Schleicher M."/>
            <person name="Noegel A.A."/>
            <person name="Eichinger L."/>
            <person name="Gallinger C."/>
            <person name="Pawlowski J."/>
            <person name="Sierra R."/>
            <person name="Euteneuer U."/>
            <person name="Pillet L."/>
            <person name="Moustafa A."/>
            <person name="Platzer M."/>
            <person name="Groth M."/>
            <person name="Szafranski K."/>
            <person name="Schliwa M."/>
        </authorList>
    </citation>
    <scope>NUCLEOTIDE SEQUENCE [LARGE SCALE GENOMIC DNA]</scope>
</reference>
<dbReference type="InterPro" id="IPR036322">
    <property type="entry name" value="WD40_repeat_dom_sf"/>
</dbReference>